<keyword evidence="2" id="KW-1185">Reference proteome</keyword>
<sequence length="67" mass="7791">MGDSPRDTSAPQATIDPEAATDNWREHVVMQIRGCRVKFPDFQSLLAHWLKASTRKYTDLCKNHREY</sequence>
<evidence type="ECO:0000313" key="2">
    <source>
        <dbReference type="Proteomes" id="UP001446871"/>
    </source>
</evidence>
<reference evidence="1 2" key="1">
    <citation type="submission" date="2023-01" db="EMBL/GenBank/DDBJ databases">
        <title>Analysis of 21 Apiospora genomes using comparative genomics revels a genus with tremendous synthesis potential of carbohydrate active enzymes and secondary metabolites.</title>
        <authorList>
            <person name="Sorensen T."/>
        </authorList>
    </citation>
    <scope>NUCLEOTIDE SEQUENCE [LARGE SCALE GENOMIC DNA]</scope>
    <source>
        <strain evidence="1 2">CBS 83171</strain>
    </source>
</reference>
<comment type="caution">
    <text evidence="1">The sequence shown here is derived from an EMBL/GenBank/DDBJ whole genome shotgun (WGS) entry which is preliminary data.</text>
</comment>
<accession>A0ABR1UXX3</accession>
<dbReference type="Proteomes" id="UP001446871">
    <property type="component" value="Unassembled WGS sequence"/>
</dbReference>
<gene>
    <name evidence="1" type="ORF">PG996_008432</name>
</gene>
<name>A0ABR1UXX3_9PEZI</name>
<dbReference type="EMBL" id="JAQQWM010000005">
    <property type="protein sequence ID" value="KAK8063780.1"/>
    <property type="molecule type" value="Genomic_DNA"/>
</dbReference>
<proteinExistence type="predicted"/>
<evidence type="ECO:0000313" key="1">
    <source>
        <dbReference type="EMBL" id="KAK8063780.1"/>
    </source>
</evidence>
<protein>
    <submittedName>
        <fullName evidence="1">Uncharacterized protein</fullName>
    </submittedName>
</protein>
<organism evidence="1 2">
    <name type="scientific">Apiospora saccharicola</name>
    <dbReference type="NCBI Taxonomy" id="335842"/>
    <lineage>
        <taxon>Eukaryota</taxon>
        <taxon>Fungi</taxon>
        <taxon>Dikarya</taxon>
        <taxon>Ascomycota</taxon>
        <taxon>Pezizomycotina</taxon>
        <taxon>Sordariomycetes</taxon>
        <taxon>Xylariomycetidae</taxon>
        <taxon>Amphisphaeriales</taxon>
        <taxon>Apiosporaceae</taxon>
        <taxon>Apiospora</taxon>
    </lineage>
</organism>